<dbReference type="OrthoDB" id="5414547at2759"/>
<evidence type="ECO:0000256" key="1">
    <source>
        <dbReference type="SAM" id="MobiDB-lite"/>
    </source>
</evidence>
<gene>
    <name evidence="4" type="ORF">HF325_001730</name>
</gene>
<dbReference type="InterPro" id="IPR047204">
    <property type="entry name" value="RMP1_RBD"/>
</dbReference>
<feature type="compositionally biased region" description="Basic and acidic residues" evidence="1">
    <location>
        <begin position="132"/>
        <end position="142"/>
    </location>
</feature>
<feature type="region of interest" description="Disordered" evidence="1">
    <location>
        <begin position="115"/>
        <end position="142"/>
    </location>
</feature>
<dbReference type="PANTHER" id="PTHR37792">
    <property type="entry name" value="RIBONUCLEASE MRP PROTEIN SUBUNIT RMP1"/>
    <property type="match status" value="1"/>
</dbReference>
<evidence type="ECO:0000313" key="4">
    <source>
        <dbReference type="EMBL" id="KAF8004282.1"/>
    </source>
</evidence>
<sequence length="142" mass="15737">MIKKRLFTRCHYSFSGIVALGQFVGLGLTLIASLSAIHSIIVSMDGITQRSVSQTIKTLGNKDVVSKSDIPSSIPDDDIGEEIFCSGETGIRSVESDATVPLDLHRLSSKRKPDGIISVFDDKPKKRKKEKKPKERRKEDCY</sequence>
<evidence type="ECO:0000256" key="2">
    <source>
        <dbReference type="SAM" id="Phobius"/>
    </source>
</evidence>
<protein>
    <recommendedName>
        <fullName evidence="3">RNase MRP protein 1 RNA binding domain-containing protein</fullName>
    </recommendedName>
</protein>
<keyword evidence="2" id="KW-0812">Transmembrane</keyword>
<keyword evidence="2" id="KW-0472">Membrane</keyword>
<dbReference type="GO" id="GO:0000172">
    <property type="term" value="C:ribonuclease MRP complex"/>
    <property type="evidence" value="ECO:0007669"/>
    <property type="project" value="InterPro"/>
</dbReference>
<dbReference type="EMBL" id="JACBPP010000002">
    <property type="protein sequence ID" value="KAF8004282.1"/>
    <property type="molecule type" value="Genomic_DNA"/>
</dbReference>
<dbReference type="Proteomes" id="UP000649328">
    <property type="component" value="Unassembled WGS sequence"/>
</dbReference>
<dbReference type="InterPro" id="IPR047205">
    <property type="entry name" value="RMP1"/>
</dbReference>
<keyword evidence="2" id="KW-1133">Transmembrane helix</keyword>
<evidence type="ECO:0000259" key="3">
    <source>
        <dbReference type="Pfam" id="PF20945"/>
    </source>
</evidence>
<evidence type="ECO:0000313" key="5">
    <source>
        <dbReference type="Proteomes" id="UP000649328"/>
    </source>
</evidence>
<dbReference type="Pfam" id="PF20945">
    <property type="entry name" value="RMP1"/>
    <property type="match status" value="1"/>
</dbReference>
<dbReference type="PANTHER" id="PTHR37792:SF1">
    <property type="entry name" value="RIBONUCLEASE MRP PROTEIN SUBUNIT RMP1"/>
    <property type="match status" value="1"/>
</dbReference>
<dbReference type="GO" id="GO:0042134">
    <property type="term" value="F:rRNA primary transcript binding"/>
    <property type="evidence" value="ECO:0007669"/>
    <property type="project" value="InterPro"/>
</dbReference>
<proteinExistence type="predicted"/>
<comment type="caution">
    <text evidence="4">The sequence shown here is derived from an EMBL/GenBank/DDBJ whole genome shotgun (WGS) entry which is preliminary data.</text>
</comment>
<feature type="domain" description="RNase MRP protein 1 RNA binding" evidence="3">
    <location>
        <begin position="4"/>
        <end position="35"/>
    </location>
</feature>
<dbReference type="GO" id="GO:0000294">
    <property type="term" value="P:nuclear-transcribed mRNA catabolic process, RNase MRP-dependent"/>
    <property type="evidence" value="ECO:0007669"/>
    <property type="project" value="TreeGrafter"/>
</dbReference>
<organism evidence="4 5">
    <name type="scientific">Metschnikowia pulcherrima</name>
    <dbReference type="NCBI Taxonomy" id="27326"/>
    <lineage>
        <taxon>Eukaryota</taxon>
        <taxon>Fungi</taxon>
        <taxon>Dikarya</taxon>
        <taxon>Ascomycota</taxon>
        <taxon>Saccharomycotina</taxon>
        <taxon>Pichiomycetes</taxon>
        <taxon>Metschnikowiaceae</taxon>
        <taxon>Metschnikowia</taxon>
    </lineage>
</organism>
<reference evidence="4" key="1">
    <citation type="submission" date="2020-10" db="EMBL/GenBank/DDBJ databases">
        <title>The Whole-Genome Sequence of Metschnikowia persimmonesis, a Novel Endophytic Yeast Species Isolated from Medicinal Plant Diospyros kaki Thumb.</title>
        <authorList>
            <person name="Rahmat E."/>
            <person name="Kang Y."/>
        </authorList>
    </citation>
    <scope>NUCLEOTIDE SEQUENCE</scope>
    <source>
        <strain evidence="4">KIOM G15050</strain>
    </source>
</reference>
<dbReference type="AlphaFoldDB" id="A0A8H7GX27"/>
<accession>A0A8H7GX27</accession>
<dbReference type="GO" id="GO:0000466">
    <property type="term" value="P:maturation of 5.8S rRNA from tricistronic rRNA transcript (SSU-rRNA, 5.8S rRNA, LSU-rRNA)"/>
    <property type="evidence" value="ECO:0007669"/>
    <property type="project" value="TreeGrafter"/>
</dbReference>
<keyword evidence="5" id="KW-1185">Reference proteome</keyword>
<feature type="transmembrane region" description="Helical" evidence="2">
    <location>
        <begin position="12"/>
        <end position="34"/>
    </location>
</feature>
<feature type="compositionally biased region" description="Basic and acidic residues" evidence="1">
    <location>
        <begin position="115"/>
        <end position="124"/>
    </location>
</feature>
<name>A0A8H7GX27_9ASCO</name>